<dbReference type="InterPro" id="IPR017896">
    <property type="entry name" value="4Fe4S_Fe-S-bd"/>
</dbReference>
<evidence type="ECO:0000259" key="8">
    <source>
        <dbReference type="PROSITE" id="PS51918"/>
    </source>
</evidence>
<dbReference type="InterPro" id="IPR040074">
    <property type="entry name" value="BssD/PflA/YjjW"/>
</dbReference>
<dbReference type="NCBIfam" id="TIGR02494">
    <property type="entry name" value="PFLE_PFLC"/>
    <property type="match status" value="1"/>
</dbReference>
<dbReference type="AlphaFoldDB" id="A0A1B2I6X5"/>
<gene>
    <name evidence="9" type="ORF">BED41_11820</name>
</gene>
<dbReference type="OrthoDB" id="9782387at2"/>
<evidence type="ECO:0008006" key="11">
    <source>
        <dbReference type="Google" id="ProtNLM"/>
    </source>
</evidence>
<evidence type="ECO:0000313" key="10">
    <source>
        <dbReference type="Proteomes" id="UP000093044"/>
    </source>
</evidence>
<feature type="domain" description="4Fe-4S ferredoxin-type" evidence="7">
    <location>
        <begin position="47"/>
        <end position="76"/>
    </location>
</feature>
<evidence type="ECO:0000256" key="6">
    <source>
        <dbReference type="ARBA" id="ARBA00023014"/>
    </source>
</evidence>
<dbReference type="Proteomes" id="UP000093044">
    <property type="component" value="Chromosome"/>
</dbReference>
<dbReference type="GO" id="GO:0046872">
    <property type="term" value="F:metal ion binding"/>
    <property type="evidence" value="ECO:0007669"/>
    <property type="project" value="UniProtKB-KW"/>
</dbReference>
<dbReference type="InterPro" id="IPR013785">
    <property type="entry name" value="Aldolase_TIM"/>
</dbReference>
<dbReference type="PANTHER" id="PTHR30352">
    <property type="entry name" value="PYRUVATE FORMATE-LYASE-ACTIVATING ENZYME"/>
    <property type="match status" value="1"/>
</dbReference>
<evidence type="ECO:0000256" key="3">
    <source>
        <dbReference type="ARBA" id="ARBA00022691"/>
    </source>
</evidence>
<dbReference type="PANTHER" id="PTHR30352:SF4">
    <property type="entry name" value="PYRUVATE FORMATE-LYASE 2-ACTIVATING ENZYME"/>
    <property type="match status" value="1"/>
</dbReference>
<dbReference type="SUPFAM" id="SSF102114">
    <property type="entry name" value="Radical SAM enzymes"/>
    <property type="match status" value="1"/>
</dbReference>
<dbReference type="STRING" id="1197717.BED41_11820"/>
<dbReference type="InterPro" id="IPR012839">
    <property type="entry name" value="Organic_radical_activase"/>
</dbReference>
<dbReference type="SFLD" id="SFLDG01066">
    <property type="entry name" value="organic_radical-activating_enz"/>
    <property type="match status" value="1"/>
</dbReference>
<dbReference type="Gene3D" id="3.30.70.20">
    <property type="match status" value="1"/>
</dbReference>
<feature type="domain" description="Radical SAM core" evidence="8">
    <location>
        <begin position="16"/>
        <end position="296"/>
    </location>
</feature>
<organism evidence="9 10">
    <name type="scientific">Cloacibacillus porcorum</name>
    <dbReference type="NCBI Taxonomy" id="1197717"/>
    <lineage>
        <taxon>Bacteria</taxon>
        <taxon>Thermotogati</taxon>
        <taxon>Synergistota</taxon>
        <taxon>Synergistia</taxon>
        <taxon>Synergistales</taxon>
        <taxon>Synergistaceae</taxon>
        <taxon>Cloacibacillus</taxon>
    </lineage>
</organism>
<dbReference type="InterPro" id="IPR034457">
    <property type="entry name" value="Organic_radical-activating"/>
</dbReference>
<keyword evidence="3" id="KW-0949">S-adenosyl-L-methionine</keyword>
<proteinExistence type="predicted"/>
<evidence type="ECO:0000256" key="2">
    <source>
        <dbReference type="ARBA" id="ARBA00022485"/>
    </source>
</evidence>
<keyword evidence="5" id="KW-0408">Iron</keyword>
<comment type="cofactor">
    <cofactor evidence="1">
        <name>[4Fe-4S] cluster</name>
        <dbReference type="ChEBI" id="CHEBI:49883"/>
    </cofactor>
</comment>
<keyword evidence="4" id="KW-0479">Metal-binding</keyword>
<dbReference type="KEGG" id="cpor:BED41_11820"/>
<evidence type="ECO:0000313" key="9">
    <source>
        <dbReference type="EMBL" id="ANZ45703.1"/>
    </source>
</evidence>
<evidence type="ECO:0000256" key="1">
    <source>
        <dbReference type="ARBA" id="ARBA00001966"/>
    </source>
</evidence>
<dbReference type="PROSITE" id="PS51918">
    <property type="entry name" value="RADICAL_SAM"/>
    <property type="match status" value="1"/>
</dbReference>
<dbReference type="InterPro" id="IPR007197">
    <property type="entry name" value="rSAM"/>
</dbReference>
<sequence>MTVMGKVLRIERSSNKDGAGLRTVVFLKGCPLRCEWCSTPESQSASYEVGFLRSLCIKCGECAKACLHGLIHFDAVDGVSAEPLGCAGCGRCKTACTRSAVRIYGREMSSDELMEEIVKDDVFFHHGGGVTLSGGEVLSQPDFVMDILKRCHGFGIDAAMESCAFAKWGVLAPMLDYLSSIFIDVKIMDPVKHESYTGAGNALVLDNIVRIDSSGKTKLTIRVPFIPTVNDDVENFEMLAYFCSGLRNLLAIEILPYHRLGLETYRNLGRPVPFPEIFPPRREEIEDKIVPLKRLKNAVVRIG</sequence>
<evidence type="ECO:0000259" key="7">
    <source>
        <dbReference type="PROSITE" id="PS51379"/>
    </source>
</evidence>
<dbReference type="GO" id="GO:0051539">
    <property type="term" value="F:4 iron, 4 sulfur cluster binding"/>
    <property type="evidence" value="ECO:0007669"/>
    <property type="project" value="UniProtKB-KW"/>
</dbReference>
<dbReference type="SFLD" id="SFLDS00029">
    <property type="entry name" value="Radical_SAM"/>
    <property type="match status" value="1"/>
</dbReference>
<dbReference type="Pfam" id="PF04055">
    <property type="entry name" value="Radical_SAM"/>
    <property type="match status" value="1"/>
</dbReference>
<dbReference type="PROSITE" id="PS51379">
    <property type="entry name" value="4FE4S_FER_2"/>
    <property type="match status" value="2"/>
</dbReference>
<dbReference type="GeneID" id="83058533"/>
<keyword evidence="2" id="KW-0004">4Fe-4S</keyword>
<dbReference type="Gene3D" id="3.20.20.70">
    <property type="entry name" value="Aldolase class I"/>
    <property type="match status" value="1"/>
</dbReference>
<protein>
    <recommendedName>
        <fullName evidence="11">Glycyl-radical enzyme activating protein</fullName>
    </recommendedName>
</protein>
<evidence type="ECO:0000256" key="4">
    <source>
        <dbReference type="ARBA" id="ARBA00022723"/>
    </source>
</evidence>
<keyword evidence="10" id="KW-1185">Reference proteome</keyword>
<dbReference type="GO" id="GO:0016491">
    <property type="term" value="F:oxidoreductase activity"/>
    <property type="evidence" value="ECO:0007669"/>
    <property type="project" value="InterPro"/>
</dbReference>
<accession>A0A1B2I6X5</accession>
<reference evidence="9" key="1">
    <citation type="submission" date="2016-08" db="EMBL/GenBank/DDBJ databases">
        <title>Complete genome of Cloacibacillus porcorum.</title>
        <authorList>
            <person name="Looft T."/>
            <person name="Bayles D.O."/>
            <person name="Alt D.P."/>
        </authorList>
    </citation>
    <scope>NUCLEOTIDE SEQUENCE [LARGE SCALE GENOMIC DNA]</scope>
    <source>
        <strain evidence="9">CL-84</strain>
    </source>
</reference>
<dbReference type="EMBL" id="CP016757">
    <property type="protein sequence ID" value="ANZ45703.1"/>
    <property type="molecule type" value="Genomic_DNA"/>
</dbReference>
<name>A0A1B2I6X5_9BACT</name>
<keyword evidence="6" id="KW-0411">Iron-sulfur</keyword>
<feature type="domain" description="4Fe-4S ferredoxin-type" evidence="7">
    <location>
        <begin position="77"/>
        <end position="106"/>
    </location>
</feature>
<dbReference type="SFLD" id="SFLDG01118">
    <property type="entry name" value="activating_enzymes__group_2"/>
    <property type="match status" value="1"/>
</dbReference>
<dbReference type="PIRSF" id="PIRSF000371">
    <property type="entry name" value="PFL_act_enz"/>
    <property type="match status" value="1"/>
</dbReference>
<evidence type="ECO:0000256" key="5">
    <source>
        <dbReference type="ARBA" id="ARBA00023004"/>
    </source>
</evidence>
<dbReference type="SUPFAM" id="SSF54862">
    <property type="entry name" value="4Fe-4S ferredoxins"/>
    <property type="match status" value="1"/>
</dbReference>
<dbReference type="InterPro" id="IPR058240">
    <property type="entry name" value="rSAM_sf"/>
</dbReference>
<dbReference type="RefSeq" id="WP_066746513.1">
    <property type="nucleotide sequence ID" value="NZ_CP016757.1"/>
</dbReference>